<dbReference type="OrthoDB" id="3698205at2"/>
<dbReference type="GO" id="GO:0009253">
    <property type="term" value="P:peptidoglycan catabolic process"/>
    <property type="evidence" value="ECO:0007669"/>
    <property type="project" value="InterPro"/>
</dbReference>
<dbReference type="PROSITE" id="PS51904">
    <property type="entry name" value="GLYCOSYL_HYDROL_F25_2"/>
    <property type="match status" value="1"/>
</dbReference>
<dbReference type="InterPro" id="IPR002053">
    <property type="entry name" value="Glyco_hydro_25"/>
</dbReference>
<sequence length="193" mass="21501">MDEQDAAGGINLSHHETVRDWGAARAAGIRFASITITEGMNWTDPAACKQLGLAQRVGMHTGARHFARPGAANEQAEHFVRTARPLGAFAPGALAPALDVRVAAVDDRFIRSWIKAVRGASQLRRVLVYAEYEDWLHRLRPAKWVDDEVMLWLTRHNGIPGRPGWFHSRLSLHQHESGRDAVVYPFTLADLLL</sequence>
<organism evidence="4 5">
    <name type="scientific">Amycolatopsis cihanbeyliensis</name>
    <dbReference type="NCBI Taxonomy" id="1128664"/>
    <lineage>
        <taxon>Bacteria</taxon>
        <taxon>Bacillati</taxon>
        <taxon>Actinomycetota</taxon>
        <taxon>Actinomycetes</taxon>
        <taxon>Pseudonocardiales</taxon>
        <taxon>Pseudonocardiaceae</taxon>
        <taxon>Amycolatopsis</taxon>
    </lineage>
</organism>
<dbReference type="EMBL" id="VFML01000001">
    <property type="protein sequence ID" value="TQJ05387.1"/>
    <property type="molecule type" value="Genomic_DNA"/>
</dbReference>
<dbReference type="AlphaFoldDB" id="A0A542DQQ2"/>
<dbReference type="SUPFAM" id="SSF51445">
    <property type="entry name" value="(Trans)glycosidases"/>
    <property type="match status" value="1"/>
</dbReference>
<dbReference type="Pfam" id="PF01183">
    <property type="entry name" value="Glyco_hydro_25"/>
    <property type="match status" value="1"/>
</dbReference>
<evidence type="ECO:0000256" key="3">
    <source>
        <dbReference type="ARBA" id="ARBA00023295"/>
    </source>
</evidence>
<gene>
    <name evidence="4" type="ORF">FB471_5216</name>
</gene>
<comment type="similarity">
    <text evidence="1">Belongs to the glycosyl hydrolase 25 family.</text>
</comment>
<dbReference type="GO" id="GO:0016998">
    <property type="term" value="P:cell wall macromolecule catabolic process"/>
    <property type="evidence" value="ECO:0007669"/>
    <property type="project" value="InterPro"/>
</dbReference>
<dbReference type="GO" id="GO:0003796">
    <property type="term" value="F:lysozyme activity"/>
    <property type="evidence" value="ECO:0007669"/>
    <property type="project" value="InterPro"/>
</dbReference>
<protein>
    <submittedName>
        <fullName evidence="4">Glycosyl hydrolase family 25</fullName>
    </submittedName>
</protein>
<dbReference type="InterPro" id="IPR017853">
    <property type="entry name" value="GH"/>
</dbReference>
<dbReference type="Proteomes" id="UP000320876">
    <property type="component" value="Unassembled WGS sequence"/>
</dbReference>
<dbReference type="InterPro" id="IPR018077">
    <property type="entry name" value="Glyco_hydro_fam25_subgr"/>
</dbReference>
<dbReference type="RefSeq" id="WP_142000921.1">
    <property type="nucleotide sequence ID" value="NZ_VFML01000001.1"/>
</dbReference>
<keyword evidence="5" id="KW-1185">Reference proteome</keyword>
<dbReference type="Gene3D" id="3.20.20.80">
    <property type="entry name" value="Glycosidases"/>
    <property type="match status" value="1"/>
</dbReference>
<dbReference type="SMART" id="SM00641">
    <property type="entry name" value="Glyco_25"/>
    <property type="match status" value="1"/>
</dbReference>
<keyword evidence="3" id="KW-0326">Glycosidase</keyword>
<accession>A0A542DQQ2</accession>
<evidence type="ECO:0000313" key="4">
    <source>
        <dbReference type="EMBL" id="TQJ05387.1"/>
    </source>
</evidence>
<evidence type="ECO:0000256" key="1">
    <source>
        <dbReference type="ARBA" id="ARBA00010646"/>
    </source>
</evidence>
<comment type="caution">
    <text evidence="4">The sequence shown here is derived from an EMBL/GenBank/DDBJ whole genome shotgun (WGS) entry which is preliminary data.</text>
</comment>
<proteinExistence type="inferred from homology"/>
<evidence type="ECO:0000313" key="5">
    <source>
        <dbReference type="Proteomes" id="UP000320876"/>
    </source>
</evidence>
<evidence type="ECO:0000256" key="2">
    <source>
        <dbReference type="ARBA" id="ARBA00022801"/>
    </source>
</evidence>
<keyword evidence="2 4" id="KW-0378">Hydrolase</keyword>
<name>A0A542DQQ2_AMYCI</name>
<reference evidence="4 5" key="1">
    <citation type="submission" date="2019-06" db="EMBL/GenBank/DDBJ databases">
        <title>Sequencing the genomes of 1000 actinobacteria strains.</title>
        <authorList>
            <person name="Klenk H.-P."/>
        </authorList>
    </citation>
    <scope>NUCLEOTIDE SEQUENCE [LARGE SCALE GENOMIC DNA]</scope>
    <source>
        <strain evidence="4 5">DSM 45679</strain>
    </source>
</reference>